<dbReference type="InterPro" id="IPR018989">
    <property type="entry name" value="DUF2001"/>
</dbReference>
<dbReference type="InterPro" id="IPR038628">
    <property type="entry name" value="XkdM-like_sf"/>
</dbReference>
<name>U5MV98_CLOSA</name>
<reference evidence="1 2" key="1">
    <citation type="journal article" date="2013" name="Genome Announc.">
        <title>Complete Genome Sequence of the Solvent Producer Clostridium saccharobutylicum NCP262 (DSM 13864).</title>
        <authorList>
            <person name="Poehlein A."/>
            <person name="Hartwich K."/>
            <person name="Krabben P."/>
            <person name="Ehrenreich A."/>
            <person name="Liebl W."/>
            <person name="Durre P."/>
            <person name="Gottschalk G."/>
            <person name="Daniel R."/>
        </authorList>
    </citation>
    <scope>NUCLEOTIDE SEQUENCE [LARGE SCALE GENOMIC DNA]</scope>
    <source>
        <strain evidence="1">DSM 13864</strain>
    </source>
</reference>
<keyword evidence="2" id="KW-1185">Reference proteome</keyword>
<sequence>MAEVLDASRICNGSFGKVYIDGEWQSNVNECTATEEMDKKDVVTCGSTRTKYKRGATKGSGSIKGYHITSKMIQQGFKKFEVLTSLEDPEAYGYERIRLIGCMADKISLVNFKGGDLIEQETPFTYDDYELVDPIEAE</sequence>
<dbReference type="PATRIC" id="fig|1345695.10.peg.3008"/>
<dbReference type="SUPFAM" id="SSF69279">
    <property type="entry name" value="Phage tail proteins"/>
    <property type="match status" value="1"/>
</dbReference>
<protein>
    <recommendedName>
        <fullName evidence="3">Phage portal protein</fullName>
    </recommendedName>
</protein>
<dbReference type="Proteomes" id="UP000017118">
    <property type="component" value="Chromosome"/>
</dbReference>
<evidence type="ECO:0000313" key="2">
    <source>
        <dbReference type="Proteomes" id="UP000017118"/>
    </source>
</evidence>
<dbReference type="GeneID" id="55475874"/>
<dbReference type="EMBL" id="CP006721">
    <property type="protein sequence ID" value="AGX44510.1"/>
    <property type="molecule type" value="Genomic_DNA"/>
</dbReference>
<dbReference type="AlphaFoldDB" id="U5MV98"/>
<organism evidence="1 2">
    <name type="scientific">Clostridium saccharobutylicum DSM 13864</name>
    <dbReference type="NCBI Taxonomy" id="1345695"/>
    <lineage>
        <taxon>Bacteria</taxon>
        <taxon>Bacillati</taxon>
        <taxon>Bacillota</taxon>
        <taxon>Clostridia</taxon>
        <taxon>Eubacteriales</taxon>
        <taxon>Clostridiaceae</taxon>
        <taxon>Clostridium</taxon>
    </lineage>
</organism>
<evidence type="ECO:0008006" key="3">
    <source>
        <dbReference type="Google" id="ProtNLM"/>
    </source>
</evidence>
<accession>U5MV98</accession>
<dbReference type="Pfam" id="PF09393">
    <property type="entry name" value="DUF2001"/>
    <property type="match status" value="1"/>
</dbReference>
<proteinExistence type="predicted"/>
<dbReference type="KEGG" id="csb:CLSA_c35490"/>
<gene>
    <name evidence="1" type="ORF">CLSA_c35490</name>
</gene>
<dbReference type="HOGENOM" id="CLU_139219_2_0_9"/>
<dbReference type="RefSeq" id="WP_022747893.1">
    <property type="nucleotide sequence ID" value="NC_022571.1"/>
</dbReference>
<dbReference type="OrthoDB" id="1697482at2"/>
<dbReference type="Gene3D" id="2.30.110.40">
    <property type="entry name" value="Phage tail tube protein"/>
    <property type="match status" value="1"/>
</dbReference>
<evidence type="ECO:0000313" key="1">
    <source>
        <dbReference type="EMBL" id="AGX44510.1"/>
    </source>
</evidence>
<dbReference type="eggNOG" id="ENOG5032ISS">
    <property type="taxonomic scope" value="Bacteria"/>
</dbReference>